<feature type="domain" description="C-type lectin" evidence="2">
    <location>
        <begin position="530"/>
        <end position="599"/>
    </location>
</feature>
<dbReference type="PANTHER" id="PTHR22803">
    <property type="entry name" value="MANNOSE, PHOSPHOLIPASE, LECTIN RECEPTOR RELATED"/>
    <property type="match status" value="1"/>
</dbReference>
<organism evidence="3 4">
    <name type="scientific">Panagrellus redivivus</name>
    <name type="common">Microworm</name>
    <dbReference type="NCBI Taxonomy" id="6233"/>
    <lineage>
        <taxon>Eukaryota</taxon>
        <taxon>Metazoa</taxon>
        <taxon>Ecdysozoa</taxon>
        <taxon>Nematoda</taxon>
        <taxon>Chromadorea</taxon>
        <taxon>Rhabditida</taxon>
        <taxon>Tylenchina</taxon>
        <taxon>Panagrolaimomorpha</taxon>
        <taxon>Panagrolaimoidea</taxon>
        <taxon>Panagrolaimidae</taxon>
        <taxon>Panagrellus</taxon>
    </lineage>
</organism>
<dbReference type="InterPro" id="IPR050111">
    <property type="entry name" value="C-type_lectin/snaclec_domain"/>
</dbReference>
<evidence type="ECO:0000259" key="2">
    <source>
        <dbReference type="PROSITE" id="PS50041"/>
    </source>
</evidence>
<dbReference type="InterPro" id="IPR016186">
    <property type="entry name" value="C-type_lectin-like/link_sf"/>
</dbReference>
<proteinExistence type="predicted"/>
<dbReference type="InterPro" id="IPR001304">
    <property type="entry name" value="C-type_lectin-like"/>
</dbReference>
<dbReference type="SMART" id="SM00034">
    <property type="entry name" value="CLECT"/>
    <property type="match status" value="3"/>
</dbReference>
<dbReference type="CDD" id="cd00037">
    <property type="entry name" value="CLECT"/>
    <property type="match status" value="1"/>
</dbReference>
<dbReference type="InterPro" id="IPR016187">
    <property type="entry name" value="CTDL_fold"/>
</dbReference>
<name>A0A7E4W213_PANRE</name>
<feature type="chain" id="PRO_5028865654" evidence="1">
    <location>
        <begin position="20"/>
        <end position="654"/>
    </location>
</feature>
<reference evidence="4" key="2">
    <citation type="submission" date="2020-10" db="UniProtKB">
        <authorList>
            <consortium name="WormBaseParasite"/>
        </authorList>
    </citation>
    <scope>IDENTIFICATION</scope>
</reference>
<evidence type="ECO:0000256" key="1">
    <source>
        <dbReference type="SAM" id="SignalP"/>
    </source>
</evidence>
<evidence type="ECO:0000313" key="4">
    <source>
        <dbReference type="WBParaSite" id="Pan_g5152.t1"/>
    </source>
</evidence>
<evidence type="ECO:0000313" key="3">
    <source>
        <dbReference type="Proteomes" id="UP000492821"/>
    </source>
</evidence>
<sequence>MFLILALLVLLPISYEFEAKYPGLIKASARCPESSSDNDWWYLAETYSKIPVCFGRRDLPANLNSFKDVEAACREKHEDSFPARLYTDQNVAFLLRRGMASNAVFGAYLKNNLTIEETEVYGINSSDQPWRTLELWIHTTTKELNLNHDGWDLQAPCNGTPFCYKQITQYKAPYDLQPLLTQINVCGMEEPNSFPASIHCQDEYGYIQFKYRGMTRMGLYLPHRGPWNKFDTWQNIDGTPADFVPWAPYEPNNCDNLYEKTVHIDSPSNFNDVNAVINLRHTLCKKPAVKKQVPLDVKRYDTFEVNGNECGKEPVTHWNHQCPTNSSLWQIVQSEAGVHCYALVNAPAPLSNNNFTHELCHDLHPGAKLASFHYGLQFGFLYPLNDDANKVVVGMIPNNNTFAWADGTPMNKSFWAPSEPPSNTSGLVVRIQNTVQIMSLTCKTRLKRPLFKTMKIEDVEADMKVACKIEAEPLLPCAPVPDADGMESLNNTVCPEGWTKQRFCDKVHCYKRVLVANGYQTFVQAIENDYCHTLDPESHLASIHCVEEHFFVQGYPAQTLIGLHIPTKFHNDTFNVKNFEWTDGTPVDFVGWNRFSNPEIDSQYAPLFPSDISDNIKFSQVYNKNDDGKSGWSNQYGGYHHVLCKKKATVISHA</sequence>
<keyword evidence="1" id="KW-0732">Signal</keyword>
<keyword evidence="3" id="KW-1185">Reference proteome</keyword>
<protein>
    <submittedName>
        <fullName evidence="4">C-type lectin domain-containing protein</fullName>
    </submittedName>
</protein>
<dbReference type="Gene3D" id="3.10.100.10">
    <property type="entry name" value="Mannose-Binding Protein A, subunit A"/>
    <property type="match status" value="3"/>
</dbReference>
<accession>A0A7E4W213</accession>
<feature type="signal peptide" evidence="1">
    <location>
        <begin position="1"/>
        <end position="19"/>
    </location>
</feature>
<dbReference type="PROSITE" id="PS50041">
    <property type="entry name" value="C_TYPE_LECTIN_2"/>
    <property type="match status" value="1"/>
</dbReference>
<dbReference type="WBParaSite" id="Pan_g5152.t1">
    <property type="protein sequence ID" value="Pan_g5152.t1"/>
    <property type="gene ID" value="Pan_g5152"/>
</dbReference>
<reference evidence="3" key="1">
    <citation type="journal article" date="2013" name="Genetics">
        <title>The draft genome and transcriptome of Panagrellus redivivus are shaped by the harsh demands of a free-living lifestyle.</title>
        <authorList>
            <person name="Srinivasan J."/>
            <person name="Dillman A.R."/>
            <person name="Macchietto M.G."/>
            <person name="Heikkinen L."/>
            <person name="Lakso M."/>
            <person name="Fracchia K.M."/>
            <person name="Antoshechkin I."/>
            <person name="Mortazavi A."/>
            <person name="Wong G."/>
            <person name="Sternberg P.W."/>
        </authorList>
    </citation>
    <scope>NUCLEOTIDE SEQUENCE [LARGE SCALE GENOMIC DNA]</scope>
    <source>
        <strain evidence="3">MT8872</strain>
    </source>
</reference>
<dbReference type="AlphaFoldDB" id="A0A7E4W213"/>
<dbReference type="SUPFAM" id="SSF56436">
    <property type="entry name" value="C-type lectin-like"/>
    <property type="match status" value="3"/>
</dbReference>
<dbReference type="Proteomes" id="UP000492821">
    <property type="component" value="Unassembled WGS sequence"/>
</dbReference>